<protein>
    <submittedName>
        <fullName evidence="1">Uncharacterized protein</fullName>
    </submittedName>
</protein>
<dbReference type="AlphaFoldDB" id="A0A5N5I9S3"/>
<dbReference type="Proteomes" id="UP000327157">
    <property type="component" value="Chromosome 5"/>
</dbReference>
<proteinExistence type="predicted"/>
<sequence length="110" mass="12321">MARLATNLLGNASSKVCLWSNLKYLHFVAGVGTSTLHGGNCHKFGGQSLTLLQQRRVEQEGKQGLHHQYGRWLARIGNVAVNKDLLGHSMSDFSNFICFLYLKNFLIFLI</sequence>
<gene>
    <name evidence="1" type="ORF">D8674_027460</name>
</gene>
<comment type="caution">
    <text evidence="1">The sequence shown here is derived from an EMBL/GenBank/DDBJ whole genome shotgun (WGS) entry which is preliminary data.</text>
</comment>
<accession>A0A5N5I9S3</accession>
<organism evidence="1 2">
    <name type="scientific">Pyrus ussuriensis x Pyrus communis</name>
    <dbReference type="NCBI Taxonomy" id="2448454"/>
    <lineage>
        <taxon>Eukaryota</taxon>
        <taxon>Viridiplantae</taxon>
        <taxon>Streptophyta</taxon>
        <taxon>Embryophyta</taxon>
        <taxon>Tracheophyta</taxon>
        <taxon>Spermatophyta</taxon>
        <taxon>Magnoliopsida</taxon>
        <taxon>eudicotyledons</taxon>
        <taxon>Gunneridae</taxon>
        <taxon>Pentapetalae</taxon>
        <taxon>rosids</taxon>
        <taxon>fabids</taxon>
        <taxon>Rosales</taxon>
        <taxon>Rosaceae</taxon>
        <taxon>Amygdaloideae</taxon>
        <taxon>Maleae</taxon>
        <taxon>Pyrus</taxon>
    </lineage>
</organism>
<reference evidence="2" key="2">
    <citation type="submission" date="2019-10" db="EMBL/GenBank/DDBJ databases">
        <title>A de novo genome assembly of a pear dwarfing rootstock.</title>
        <authorList>
            <person name="Wang F."/>
            <person name="Wang J."/>
            <person name="Li S."/>
            <person name="Zhang Y."/>
            <person name="Fang M."/>
            <person name="Ma L."/>
            <person name="Zhao Y."/>
            <person name="Jiang S."/>
        </authorList>
    </citation>
    <scope>NUCLEOTIDE SEQUENCE [LARGE SCALE GENOMIC DNA]</scope>
</reference>
<reference evidence="1 2" key="3">
    <citation type="submission" date="2019-11" db="EMBL/GenBank/DDBJ databases">
        <title>A de novo genome assembly of a pear dwarfing rootstock.</title>
        <authorList>
            <person name="Wang F."/>
            <person name="Wang J."/>
            <person name="Li S."/>
            <person name="Zhang Y."/>
            <person name="Fang M."/>
            <person name="Ma L."/>
            <person name="Zhao Y."/>
            <person name="Jiang S."/>
        </authorList>
    </citation>
    <scope>NUCLEOTIDE SEQUENCE [LARGE SCALE GENOMIC DNA]</scope>
    <source>
        <strain evidence="1">S2</strain>
        <tissue evidence="1">Leaf</tissue>
    </source>
</reference>
<evidence type="ECO:0000313" key="1">
    <source>
        <dbReference type="EMBL" id="KAB2636926.1"/>
    </source>
</evidence>
<dbReference type="EMBL" id="SMOL01000004">
    <property type="protein sequence ID" value="KAB2636926.1"/>
    <property type="molecule type" value="Genomic_DNA"/>
</dbReference>
<evidence type="ECO:0000313" key="2">
    <source>
        <dbReference type="Proteomes" id="UP000327157"/>
    </source>
</evidence>
<keyword evidence="2" id="KW-1185">Reference proteome</keyword>
<reference evidence="1 2" key="1">
    <citation type="submission" date="2019-09" db="EMBL/GenBank/DDBJ databases">
        <authorList>
            <person name="Ou C."/>
        </authorList>
    </citation>
    <scope>NUCLEOTIDE SEQUENCE [LARGE SCALE GENOMIC DNA]</scope>
    <source>
        <strain evidence="1">S2</strain>
        <tissue evidence="1">Leaf</tissue>
    </source>
</reference>
<name>A0A5N5I9S3_9ROSA</name>